<evidence type="ECO:0000256" key="6">
    <source>
        <dbReference type="ARBA" id="ARBA00022490"/>
    </source>
</evidence>
<evidence type="ECO:0000256" key="1">
    <source>
        <dbReference type="ARBA" id="ARBA00004496"/>
    </source>
</evidence>
<sequence>MEMTVETKKASGIGEILSDFTMEAYLPEKKDFGKIVLSDILKSGKWLILFFYPADYTFVCPTELADIGEKYDTFKKEGAEIISVSTDTHFVHMAWQSYEKLLSGVKYPMAADPTHELSKNLGVYDAVTGLSYRGTFIIDPSGKIVSTEVNYYPVGRNSDELLRKFRAFKFVNDNPAQVCPAKWNIGGKTLTPGKDLVGKVGDKLGVK</sequence>
<comment type="similarity">
    <text evidence="2">Belongs to the peroxiredoxin family. AhpC/Prx1 subfamily.</text>
</comment>
<protein>
    <recommendedName>
        <fullName evidence="5">Alkyl hydroperoxide reductase C</fullName>
        <ecNumber evidence="4">1.11.1.26</ecNumber>
    </recommendedName>
    <alternativeName>
        <fullName evidence="12">Peroxiredoxin</fullName>
    </alternativeName>
</protein>
<name>A0A0F0CWU6_9BACT</name>
<evidence type="ECO:0000256" key="14">
    <source>
        <dbReference type="PIRSR" id="PIRSR000239-1"/>
    </source>
</evidence>
<evidence type="ECO:0000256" key="4">
    <source>
        <dbReference type="ARBA" id="ARBA00013021"/>
    </source>
</evidence>
<dbReference type="InterPro" id="IPR024706">
    <property type="entry name" value="Peroxiredoxin_AhpC-typ"/>
</dbReference>
<evidence type="ECO:0000256" key="9">
    <source>
        <dbReference type="ARBA" id="ARBA00023002"/>
    </source>
</evidence>
<dbReference type="GO" id="GO:0042744">
    <property type="term" value="P:hydrogen peroxide catabolic process"/>
    <property type="evidence" value="ECO:0007669"/>
    <property type="project" value="TreeGrafter"/>
</dbReference>
<evidence type="ECO:0000256" key="13">
    <source>
        <dbReference type="ARBA" id="ARBA00047572"/>
    </source>
</evidence>
<keyword evidence="17" id="KW-1185">Reference proteome</keyword>
<keyword evidence="8" id="KW-0049">Antioxidant</keyword>
<dbReference type="GO" id="GO:0045454">
    <property type="term" value="P:cell redox homeostasis"/>
    <property type="evidence" value="ECO:0007669"/>
    <property type="project" value="TreeGrafter"/>
</dbReference>
<dbReference type="PANTHER" id="PTHR10681">
    <property type="entry name" value="THIOREDOXIN PEROXIDASE"/>
    <property type="match status" value="1"/>
</dbReference>
<keyword evidence="7" id="KW-0575">Peroxidase</keyword>
<dbReference type="GO" id="GO:0008379">
    <property type="term" value="F:thioredoxin peroxidase activity"/>
    <property type="evidence" value="ECO:0007669"/>
    <property type="project" value="TreeGrafter"/>
</dbReference>
<dbReference type="SUPFAM" id="SSF52833">
    <property type="entry name" value="Thioredoxin-like"/>
    <property type="match status" value="1"/>
</dbReference>
<evidence type="ECO:0000313" key="17">
    <source>
        <dbReference type="Proteomes" id="UP000033428"/>
    </source>
</evidence>
<dbReference type="Gene3D" id="3.40.30.10">
    <property type="entry name" value="Glutaredoxin"/>
    <property type="match status" value="1"/>
</dbReference>
<dbReference type="InterPro" id="IPR050217">
    <property type="entry name" value="Peroxiredoxin"/>
</dbReference>
<evidence type="ECO:0000256" key="10">
    <source>
        <dbReference type="ARBA" id="ARBA00023157"/>
    </source>
</evidence>
<evidence type="ECO:0000256" key="2">
    <source>
        <dbReference type="ARBA" id="ARBA00009796"/>
    </source>
</evidence>
<dbReference type="PATRIC" id="fig|1609969.3.peg.153"/>
<feature type="domain" description="Thioredoxin" evidence="15">
    <location>
        <begin position="11"/>
        <end position="170"/>
    </location>
</feature>
<dbReference type="Proteomes" id="UP000033428">
    <property type="component" value="Unassembled WGS sequence"/>
</dbReference>
<comment type="subunit">
    <text evidence="3">Homodimer; disulfide-linked, upon oxidation. 5 homodimers assemble to form a ring-like decamer.</text>
</comment>
<dbReference type="InterPro" id="IPR000866">
    <property type="entry name" value="AhpC/TSA"/>
</dbReference>
<proteinExistence type="inferred from homology"/>
<dbReference type="Pfam" id="PF00578">
    <property type="entry name" value="AhpC-TSA"/>
    <property type="match status" value="1"/>
</dbReference>
<dbReference type="PROSITE" id="PS51352">
    <property type="entry name" value="THIOREDOXIN_2"/>
    <property type="match status" value="1"/>
</dbReference>
<dbReference type="GO" id="GO:0006979">
    <property type="term" value="P:response to oxidative stress"/>
    <property type="evidence" value="ECO:0007669"/>
    <property type="project" value="TreeGrafter"/>
</dbReference>
<comment type="catalytic activity">
    <reaction evidence="13">
        <text>a hydroperoxide + NADH + H(+) = an alcohol + NAD(+) + H2O</text>
        <dbReference type="Rhea" id="RHEA:62628"/>
        <dbReference type="ChEBI" id="CHEBI:15377"/>
        <dbReference type="ChEBI" id="CHEBI:15378"/>
        <dbReference type="ChEBI" id="CHEBI:30879"/>
        <dbReference type="ChEBI" id="CHEBI:35924"/>
        <dbReference type="ChEBI" id="CHEBI:57540"/>
        <dbReference type="ChEBI" id="CHEBI:57945"/>
        <dbReference type="EC" id="1.11.1.26"/>
    </reaction>
</comment>
<keyword evidence="10" id="KW-1015">Disulfide bond</keyword>
<organism evidence="16 17">
    <name type="scientific">Candidatus Omnitrophus magneticus</name>
    <dbReference type="NCBI Taxonomy" id="1609969"/>
    <lineage>
        <taxon>Bacteria</taxon>
        <taxon>Pseudomonadati</taxon>
        <taxon>Candidatus Omnitrophota</taxon>
        <taxon>Candidatus Omnitrophus</taxon>
    </lineage>
</organism>
<comment type="subcellular location">
    <subcellularLocation>
        <location evidence="1">Cytoplasm</location>
    </subcellularLocation>
</comment>
<dbReference type="InterPro" id="IPR036249">
    <property type="entry name" value="Thioredoxin-like_sf"/>
</dbReference>
<reference evidence="16 17" key="1">
    <citation type="submission" date="2015-02" db="EMBL/GenBank/DDBJ databases">
        <title>Single-cell genomics of uncultivated deep-branching MTB reveals a conserved set of magnetosome genes.</title>
        <authorList>
            <person name="Kolinko S."/>
            <person name="Richter M."/>
            <person name="Glockner F.O."/>
            <person name="Brachmann A."/>
            <person name="Schuler D."/>
        </authorList>
    </citation>
    <scope>NUCLEOTIDE SEQUENCE [LARGE SCALE GENOMIC DNA]</scope>
    <source>
        <strain evidence="16">SKK-01</strain>
    </source>
</reference>
<evidence type="ECO:0000256" key="11">
    <source>
        <dbReference type="ARBA" id="ARBA00023284"/>
    </source>
</evidence>
<dbReference type="EMBL" id="JYNY01000038">
    <property type="protein sequence ID" value="KJJ85925.1"/>
    <property type="molecule type" value="Genomic_DNA"/>
</dbReference>
<dbReference type="GO" id="GO:0005829">
    <property type="term" value="C:cytosol"/>
    <property type="evidence" value="ECO:0007669"/>
    <property type="project" value="TreeGrafter"/>
</dbReference>
<evidence type="ECO:0000256" key="3">
    <source>
        <dbReference type="ARBA" id="ARBA00011654"/>
    </source>
</evidence>
<evidence type="ECO:0000256" key="12">
    <source>
        <dbReference type="ARBA" id="ARBA00032077"/>
    </source>
</evidence>
<evidence type="ECO:0000256" key="5">
    <source>
        <dbReference type="ARBA" id="ARBA00017462"/>
    </source>
</evidence>
<dbReference type="EC" id="1.11.1.26" evidence="4"/>
<evidence type="ECO:0000259" key="15">
    <source>
        <dbReference type="PROSITE" id="PS51352"/>
    </source>
</evidence>
<comment type="caution">
    <text evidence="16">The sequence shown here is derived from an EMBL/GenBank/DDBJ whole genome shotgun (WGS) entry which is preliminary data.</text>
</comment>
<evidence type="ECO:0000256" key="7">
    <source>
        <dbReference type="ARBA" id="ARBA00022559"/>
    </source>
</evidence>
<gene>
    <name evidence="16" type="ORF">OMAG_000198</name>
</gene>
<evidence type="ECO:0000256" key="8">
    <source>
        <dbReference type="ARBA" id="ARBA00022862"/>
    </source>
</evidence>
<keyword evidence="11" id="KW-0676">Redox-active center</keyword>
<accession>A0A0F0CWU6</accession>
<keyword evidence="6" id="KW-0963">Cytoplasm</keyword>
<dbReference type="InterPro" id="IPR013766">
    <property type="entry name" value="Thioredoxin_domain"/>
</dbReference>
<dbReference type="AlphaFoldDB" id="A0A0F0CWU6"/>
<dbReference type="CDD" id="cd03015">
    <property type="entry name" value="PRX_Typ2cys"/>
    <property type="match status" value="1"/>
</dbReference>
<dbReference type="GO" id="GO:0033554">
    <property type="term" value="P:cellular response to stress"/>
    <property type="evidence" value="ECO:0007669"/>
    <property type="project" value="TreeGrafter"/>
</dbReference>
<evidence type="ECO:0000313" key="16">
    <source>
        <dbReference type="EMBL" id="KJJ85925.1"/>
    </source>
</evidence>
<dbReference type="PANTHER" id="PTHR10681:SF121">
    <property type="entry name" value="ALKYL HYDROPEROXIDE REDUCTASE C"/>
    <property type="match status" value="1"/>
</dbReference>
<feature type="active site" description="Cysteine sulfenic acid (-SOH) intermediate; for peroxidase activity" evidence="14">
    <location>
        <position position="60"/>
    </location>
</feature>
<dbReference type="PIRSF" id="PIRSF000239">
    <property type="entry name" value="AHPC"/>
    <property type="match status" value="1"/>
</dbReference>
<keyword evidence="9" id="KW-0560">Oxidoreductase</keyword>
<dbReference type="FunFam" id="3.40.30.10:FF:000002">
    <property type="entry name" value="Alkyl hydroperoxide reductase C"/>
    <property type="match status" value="1"/>
</dbReference>
<dbReference type="GO" id="GO:0102039">
    <property type="term" value="F:NADH-dependent peroxiredoxin activity"/>
    <property type="evidence" value="ECO:0007669"/>
    <property type="project" value="UniProtKB-EC"/>
</dbReference>